<evidence type="ECO:0000313" key="2">
    <source>
        <dbReference type="EMBL" id="KAK8406965.1"/>
    </source>
</evidence>
<evidence type="ECO:0000256" key="1">
    <source>
        <dbReference type="SAM" id="MobiDB-lite"/>
    </source>
</evidence>
<comment type="caution">
    <text evidence="2">The sequence shown here is derived from an EMBL/GenBank/DDBJ whole genome shotgun (WGS) entry which is preliminary data.</text>
</comment>
<keyword evidence="3" id="KW-1185">Reference proteome</keyword>
<accession>A0AAW0V7D9</accession>
<sequence length="263" mass="30491">MEEEEEKRVERTRTRSFWGDQRPLCIPHDPETQPRITRGHTDLSHSEESCVSEEEEEEELEAVERHTDLSHNWGFLQCYKYYFCKACCTSCSFWHLLALKEAQLLKPVTLRRQEYIIFHRSLPHELRILCHGGSHPQRSIGLRSLQMRSKSRTATVHVIQCHASRNLARVSVLPGRSGIFTHGVVTPSDQRLLCRADSRNIHILSREKGYSCPLTDPADVLVMSRACGHPYRRHELGTRILPLRRVEEEEEEEGREKSNGGME</sequence>
<dbReference type="AlphaFoldDB" id="A0AAW0V7D9"/>
<feature type="compositionally biased region" description="Basic and acidic residues" evidence="1">
    <location>
        <begin position="39"/>
        <end position="48"/>
    </location>
</feature>
<proteinExistence type="predicted"/>
<name>A0AAW0V7D9_SCYPA</name>
<feature type="region of interest" description="Disordered" evidence="1">
    <location>
        <begin position="28"/>
        <end position="49"/>
    </location>
</feature>
<reference evidence="2 3" key="1">
    <citation type="submission" date="2023-03" db="EMBL/GenBank/DDBJ databases">
        <title>High-quality genome of Scylla paramamosain provides insights in environmental adaptation.</title>
        <authorList>
            <person name="Zhang L."/>
        </authorList>
    </citation>
    <scope>NUCLEOTIDE SEQUENCE [LARGE SCALE GENOMIC DNA]</scope>
    <source>
        <strain evidence="2">LZ_2023a</strain>
        <tissue evidence="2">Muscle</tissue>
    </source>
</reference>
<dbReference type="EMBL" id="JARAKH010000002">
    <property type="protein sequence ID" value="KAK8406965.1"/>
    <property type="molecule type" value="Genomic_DNA"/>
</dbReference>
<organism evidence="2 3">
    <name type="scientific">Scylla paramamosain</name>
    <name type="common">Mud crab</name>
    <dbReference type="NCBI Taxonomy" id="85552"/>
    <lineage>
        <taxon>Eukaryota</taxon>
        <taxon>Metazoa</taxon>
        <taxon>Ecdysozoa</taxon>
        <taxon>Arthropoda</taxon>
        <taxon>Crustacea</taxon>
        <taxon>Multicrustacea</taxon>
        <taxon>Malacostraca</taxon>
        <taxon>Eumalacostraca</taxon>
        <taxon>Eucarida</taxon>
        <taxon>Decapoda</taxon>
        <taxon>Pleocyemata</taxon>
        <taxon>Brachyura</taxon>
        <taxon>Eubrachyura</taxon>
        <taxon>Portunoidea</taxon>
        <taxon>Portunidae</taxon>
        <taxon>Portuninae</taxon>
        <taxon>Scylla</taxon>
    </lineage>
</organism>
<gene>
    <name evidence="2" type="ORF">O3P69_007484</name>
</gene>
<evidence type="ECO:0000313" key="3">
    <source>
        <dbReference type="Proteomes" id="UP001487740"/>
    </source>
</evidence>
<dbReference type="Proteomes" id="UP001487740">
    <property type="component" value="Unassembled WGS sequence"/>
</dbReference>
<protein>
    <submittedName>
        <fullName evidence="2">Uncharacterized protein</fullName>
    </submittedName>
</protein>